<protein>
    <recommendedName>
        <fullName evidence="2">thioredoxin-dependent peroxiredoxin</fullName>
        <ecNumber evidence="2">1.11.1.24</ecNumber>
    </recommendedName>
    <alternativeName>
        <fullName evidence="8">Thioredoxin peroxidase</fullName>
    </alternativeName>
    <alternativeName>
        <fullName evidence="10">Thioredoxin-dependent peroxiredoxin Bcp</fullName>
    </alternativeName>
</protein>
<comment type="similarity">
    <text evidence="9">Belongs to the peroxiredoxin family. BCP/PrxQ subfamily.</text>
</comment>
<evidence type="ECO:0000256" key="3">
    <source>
        <dbReference type="ARBA" id="ARBA00022559"/>
    </source>
</evidence>
<dbReference type="Pfam" id="PF00578">
    <property type="entry name" value="AhpC-TSA"/>
    <property type="match status" value="1"/>
</dbReference>
<sequence>MTFQEKLQKLKEKIESNLSQEQLSIMHGATQKLKDSGIQDNVLKVGTQMPSFTLPNQNGKMIDSAELLQKGLLFITFYRGFWCPYCNTDLANLNHYVSSIEQAGGTLLAISPELPEYSQRVIEKQHLKFDILTDKGNLVAEKFGLKFHLPDDLIGVYRDDFNIPLDQYHGDEEWALPMPARFLIDEGGIIQFAESNPDYTQRPDPEPVVDLLEQL</sequence>
<keyword evidence="5" id="KW-0560">Oxidoreductase</keyword>
<evidence type="ECO:0000256" key="7">
    <source>
        <dbReference type="ARBA" id="ARBA00023284"/>
    </source>
</evidence>
<dbReference type="InterPro" id="IPR050924">
    <property type="entry name" value="Peroxiredoxin_BCP/PrxQ"/>
</dbReference>
<evidence type="ECO:0000313" key="14">
    <source>
        <dbReference type="Proteomes" id="UP001500298"/>
    </source>
</evidence>
<name>A0ABP9DA17_9BACT</name>
<dbReference type="Gene3D" id="3.40.30.10">
    <property type="entry name" value="Glutaredoxin"/>
    <property type="match status" value="1"/>
</dbReference>
<dbReference type="RefSeq" id="WP_345371450.1">
    <property type="nucleotide sequence ID" value="NZ_BAABJX010000030.1"/>
</dbReference>
<accession>A0ABP9DA17</accession>
<proteinExistence type="inferred from homology"/>
<dbReference type="InterPro" id="IPR013766">
    <property type="entry name" value="Thioredoxin_domain"/>
</dbReference>
<feature type="domain" description="Thioredoxin" evidence="12">
    <location>
        <begin position="43"/>
        <end position="215"/>
    </location>
</feature>
<keyword evidence="6" id="KW-1015">Disulfide bond</keyword>
<dbReference type="CDD" id="cd02970">
    <property type="entry name" value="PRX_like2"/>
    <property type="match status" value="1"/>
</dbReference>
<evidence type="ECO:0000256" key="11">
    <source>
        <dbReference type="ARBA" id="ARBA00049091"/>
    </source>
</evidence>
<gene>
    <name evidence="13" type="ORF">GCM10023331_20050</name>
</gene>
<dbReference type="InterPro" id="IPR036249">
    <property type="entry name" value="Thioredoxin-like_sf"/>
</dbReference>
<comment type="caution">
    <text evidence="13">The sequence shown here is derived from an EMBL/GenBank/DDBJ whole genome shotgun (WGS) entry which is preliminary data.</text>
</comment>
<evidence type="ECO:0000259" key="12">
    <source>
        <dbReference type="PROSITE" id="PS51352"/>
    </source>
</evidence>
<evidence type="ECO:0000256" key="9">
    <source>
        <dbReference type="ARBA" id="ARBA00038489"/>
    </source>
</evidence>
<evidence type="ECO:0000256" key="2">
    <source>
        <dbReference type="ARBA" id="ARBA00013017"/>
    </source>
</evidence>
<comment type="function">
    <text evidence="1">Thiol-specific peroxidase that catalyzes the reduction of hydrogen peroxide and organic hydroperoxides to water and alcohols, respectively. Plays a role in cell protection against oxidative stress by detoxifying peroxides and as sensor of hydrogen peroxide-mediated signaling events.</text>
</comment>
<dbReference type="EC" id="1.11.1.24" evidence="2"/>
<organism evidence="13 14">
    <name type="scientific">Algivirga pacifica</name>
    <dbReference type="NCBI Taxonomy" id="1162670"/>
    <lineage>
        <taxon>Bacteria</taxon>
        <taxon>Pseudomonadati</taxon>
        <taxon>Bacteroidota</taxon>
        <taxon>Cytophagia</taxon>
        <taxon>Cytophagales</taxon>
        <taxon>Flammeovirgaceae</taxon>
        <taxon>Algivirga</taxon>
    </lineage>
</organism>
<keyword evidence="3" id="KW-0575">Peroxidase</keyword>
<dbReference type="PROSITE" id="PS51352">
    <property type="entry name" value="THIOREDOXIN_2"/>
    <property type="match status" value="1"/>
</dbReference>
<keyword evidence="7" id="KW-0676">Redox-active center</keyword>
<dbReference type="PANTHER" id="PTHR42801">
    <property type="entry name" value="THIOREDOXIN-DEPENDENT PEROXIDE REDUCTASE"/>
    <property type="match status" value="1"/>
</dbReference>
<reference evidence="14" key="1">
    <citation type="journal article" date="2019" name="Int. J. Syst. Evol. Microbiol.">
        <title>The Global Catalogue of Microorganisms (GCM) 10K type strain sequencing project: providing services to taxonomists for standard genome sequencing and annotation.</title>
        <authorList>
            <consortium name="The Broad Institute Genomics Platform"/>
            <consortium name="The Broad Institute Genome Sequencing Center for Infectious Disease"/>
            <person name="Wu L."/>
            <person name="Ma J."/>
        </authorList>
    </citation>
    <scope>NUCLEOTIDE SEQUENCE [LARGE SCALE GENOMIC DNA]</scope>
    <source>
        <strain evidence="14">JCM 18326</strain>
    </source>
</reference>
<dbReference type="PANTHER" id="PTHR42801:SF7">
    <property type="entry name" value="SLL1159 PROTEIN"/>
    <property type="match status" value="1"/>
</dbReference>
<dbReference type="Proteomes" id="UP001500298">
    <property type="component" value="Unassembled WGS sequence"/>
</dbReference>
<dbReference type="InterPro" id="IPR000866">
    <property type="entry name" value="AhpC/TSA"/>
</dbReference>
<evidence type="ECO:0000256" key="10">
    <source>
        <dbReference type="ARBA" id="ARBA00042639"/>
    </source>
</evidence>
<keyword evidence="14" id="KW-1185">Reference proteome</keyword>
<evidence type="ECO:0000313" key="13">
    <source>
        <dbReference type="EMBL" id="GAA4834815.1"/>
    </source>
</evidence>
<evidence type="ECO:0000256" key="8">
    <source>
        <dbReference type="ARBA" id="ARBA00032824"/>
    </source>
</evidence>
<keyword evidence="4" id="KW-0049">Antioxidant</keyword>
<evidence type="ECO:0000256" key="1">
    <source>
        <dbReference type="ARBA" id="ARBA00003330"/>
    </source>
</evidence>
<evidence type="ECO:0000256" key="4">
    <source>
        <dbReference type="ARBA" id="ARBA00022862"/>
    </source>
</evidence>
<comment type="catalytic activity">
    <reaction evidence="11">
        <text>a hydroperoxide + [thioredoxin]-dithiol = an alcohol + [thioredoxin]-disulfide + H2O</text>
        <dbReference type="Rhea" id="RHEA:62620"/>
        <dbReference type="Rhea" id="RHEA-COMP:10698"/>
        <dbReference type="Rhea" id="RHEA-COMP:10700"/>
        <dbReference type="ChEBI" id="CHEBI:15377"/>
        <dbReference type="ChEBI" id="CHEBI:29950"/>
        <dbReference type="ChEBI" id="CHEBI:30879"/>
        <dbReference type="ChEBI" id="CHEBI:35924"/>
        <dbReference type="ChEBI" id="CHEBI:50058"/>
        <dbReference type="EC" id="1.11.1.24"/>
    </reaction>
</comment>
<evidence type="ECO:0000256" key="6">
    <source>
        <dbReference type="ARBA" id="ARBA00023157"/>
    </source>
</evidence>
<evidence type="ECO:0000256" key="5">
    <source>
        <dbReference type="ARBA" id="ARBA00023002"/>
    </source>
</evidence>
<dbReference type="EMBL" id="BAABJX010000030">
    <property type="protein sequence ID" value="GAA4834815.1"/>
    <property type="molecule type" value="Genomic_DNA"/>
</dbReference>
<dbReference type="SUPFAM" id="SSF52833">
    <property type="entry name" value="Thioredoxin-like"/>
    <property type="match status" value="1"/>
</dbReference>